<feature type="coiled-coil region" evidence="4">
    <location>
        <begin position="1557"/>
        <end position="1734"/>
    </location>
</feature>
<accession>A0A9P0W0J1</accession>
<feature type="coiled-coil region" evidence="4">
    <location>
        <begin position="1050"/>
        <end position="1133"/>
    </location>
</feature>
<reference evidence="8" key="1">
    <citation type="submission" date="2022-03" db="EMBL/GenBank/DDBJ databases">
        <authorList>
            <person name="Legras J.-L."/>
            <person name="Devillers H."/>
            <person name="Grondin C."/>
        </authorList>
    </citation>
    <scope>NUCLEOTIDE SEQUENCE</scope>
    <source>
        <strain evidence="8">CLIB 1423</strain>
    </source>
</reference>
<dbReference type="PANTHER" id="PTHR18898:SF2">
    <property type="entry name" value="NUCLEOPROTEIN TPR"/>
    <property type="match status" value="1"/>
</dbReference>
<dbReference type="OrthoDB" id="343070at2759"/>
<feature type="coiled-coil region" evidence="4">
    <location>
        <begin position="560"/>
        <end position="594"/>
    </location>
</feature>
<dbReference type="Pfam" id="PF07926">
    <property type="entry name" value="TPR_MLP1_2"/>
    <property type="match status" value="1"/>
</dbReference>
<dbReference type="EMBL" id="CAKXYY010000017">
    <property type="protein sequence ID" value="CAH2354618.1"/>
    <property type="molecule type" value="Genomic_DNA"/>
</dbReference>
<feature type="compositionally biased region" description="Polar residues" evidence="5">
    <location>
        <begin position="1904"/>
        <end position="1915"/>
    </location>
</feature>
<evidence type="ECO:0000256" key="4">
    <source>
        <dbReference type="SAM" id="Coils"/>
    </source>
</evidence>
<feature type="domain" description="NUA/TPR/MLP1-2-like" evidence="7">
    <location>
        <begin position="697"/>
        <end position="807"/>
    </location>
</feature>
<evidence type="ECO:0000256" key="5">
    <source>
        <dbReference type="SAM" id="MobiDB-lite"/>
    </source>
</evidence>
<gene>
    <name evidence="8" type="ORF">CLIB1423_17S03180</name>
</gene>
<evidence type="ECO:0000259" key="7">
    <source>
        <dbReference type="Pfam" id="PF25785"/>
    </source>
</evidence>
<comment type="subcellular location">
    <subcellularLocation>
        <location evidence="1">Nucleus</location>
    </subcellularLocation>
</comment>
<feature type="coiled-coil region" evidence="4">
    <location>
        <begin position="1294"/>
        <end position="1381"/>
    </location>
</feature>
<feature type="coiled-coil region" evidence="4">
    <location>
        <begin position="878"/>
        <end position="1007"/>
    </location>
</feature>
<keyword evidence="2 4" id="KW-0175">Coiled coil</keyword>
<feature type="compositionally biased region" description="Basic and acidic residues" evidence="5">
    <location>
        <begin position="28"/>
        <end position="49"/>
    </location>
</feature>
<feature type="coiled-coil region" evidence="4">
    <location>
        <begin position="1160"/>
        <end position="1251"/>
    </location>
</feature>
<name>A0A9P0W0J1_9ASCO</name>
<evidence type="ECO:0000256" key="1">
    <source>
        <dbReference type="ARBA" id="ARBA00004123"/>
    </source>
</evidence>
<dbReference type="GO" id="GO:0006406">
    <property type="term" value="P:mRNA export from nucleus"/>
    <property type="evidence" value="ECO:0007669"/>
    <property type="project" value="TreeGrafter"/>
</dbReference>
<comment type="caution">
    <text evidence="8">The sequence shown here is derived from an EMBL/GenBank/DDBJ whole genome shotgun (WGS) entry which is preliminary data.</text>
</comment>
<evidence type="ECO:0000313" key="9">
    <source>
        <dbReference type="Proteomes" id="UP000837801"/>
    </source>
</evidence>
<dbReference type="GO" id="GO:0017056">
    <property type="term" value="F:structural constituent of nuclear pore"/>
    <property type="evidence" value="ECO:0007669"/>
    <property type="project" value="TreeGrafter"/>
</dbReference>
<keyword evidence="3" id="KW-0539">Nucleus</keyword>
<dbReference type="InterPro" id="IPR057974">
    <property type="entry name" value="NUA/TPR/MLP1-2-like_dom"/>
</dbReference>
<feature type="compositionally biased region" description="Basic and acidic residues" evidence="5">
    <location>
        <begin position="1"/>
        <end position="16"/>
    </location>
</feature>
<organism evidence="8 9">
    <name type="scientific">[Candida] railenensis</name>
    <dbReference type="NCBI Taxonomy" id="45579"/>
    <lineage>
        <taxon>Eukaryota</taxon>
        <taxon>Fungi</taxon>
        <taxon>Dikarya</taxon>
        <taxon>Ascomycota</taxon>
        <taxon>Saccharomycotina</taxon>
        <taxon>Pichiomycetes</taxon>
        <taxon>Debaryomycetaceae</taxon>
        <taxon>Kurtzmaniella</taxon>
    </lineage>
</organism>
<feature type="coiled-coil region" evidence="4">
    <location>
        <begin position="789"/>
        <end position="846"/>
    </location>
</feature>
<protein>
    <submittedName>
        <fullName evidence="8">Nucleoporin Nup211p</fullName>
    </submittedName>
</protein>
<feature type="region of interest" description="Disordered" evidence="5">
    <location>
        <begin position="1827"/>
        <end position="1915"/>
    </location>
</feature>
<sequence>MSEENGNHPDENKYGIDDGLEEVVQLEDQQRYDQQQSDHADPKEDEQEHFQGINSVAGEEVENAIGDIQDENAPELHAQHVDLYEPEPVIEESVPVAEDIQDPVEVAQVAAQEPGAADQEHPADLDIAVAQAPISIEVEEVDTTQPNHINSDYDQTQTGQTVAPFQNFTTPSKSLPPLKDIEKISTPKSFSVARDDDSIMESSPMHQHIPLHRLAEEPEQQQQQPDQQQGQHLVVDANNSVLGESSSPNIVHRELLNIPQSELSSLSASSLALLQSKIASYDDMLSEISLMKVNQEQMVQIQDKKSKLIQSKLQKLTEKNSKLQEEYDNLHSIIPGLQHSNDELTSTKSRYERRISELEEQVKAAEEENSKFSQSRDSELTKIYEQNDSLTKANLDMNTKLGQLSKELNDVRNEKFDIQLKLNKSSNELTYTKTQKEWFQKELKSVQERYTELIQKHETEYVITNNKLTRITAQVEGLTKNNESQKEQILQYQRDIESNVNKNIKLSNELDAQKRKFVTDLQSKQELLELTQVQSEERSNRVEQLESYVKTVKEKFTASIEQLESASDAKSQKIAILTEKLKRTEEVLDEELRKETELPKLSESAEKLAASSGGGMSLSALYTEFSHLKKQLVMERTQKEKLSYQLETFIEELEAKKPAISNYREQIKFYENSLNDSFNKIEAIRMEKLDVEKFSKTLSSRVNGLEGELVSMKMLCKDLGRQLCFYLIHSRVRDGDEEPLTVVERKAIENILAKSNANNGVGEEESDTDQLISERLVGFASIIDLQQKNQELLTVVRQLGKQLENKDEEFSKDIESVAIDEAKEAILTLQNELESVNLKLSSVEKERDVFKGMTESFGSHGSGVSQNGLLNGSKNGSVSFLQDSNNDLKAQLKNLEQTLNNVRTQSEAQIRDLNSKLRLSEEEKNSLSLKVNNLQHNVDLTETRLRNSETTFKNLQQELNRVKEDGEFWKQQTSKQETAFITSSNKLRSSESDVNKLTIELKNLHNERNIWKSLEKSLESDINQLKIDKNQLNEFVTNLQSLLKDRETSSKQFSDRLNQSIENYQKLQERLNEKEERIMILSSQSELSMKAQNTKLEQLHELSSLLVDTRVKLAERNGEVERLEQKIEELSTGRLSQVPVVNGATVGNSSEDDEKISLELDSLRKELRISEKQVDEFSSIAKSAEEALGNLTSAFEDYKVESERQRRDLLAEKTNLQNEISNLNESLKHAKDQILSQNDSHTKELDALRNESQGFKLKADAYDELQKDYEVKLTNIGNDLQVQIKLAGDFQTKFQSELKKNEELNEVIAKLKSDSANVDELINNLKSELDEVKTELSDKLNAIEEVKENSQAEIAKNASKLQDLQTQNQILLNQLQLQKNGSSEGVDADESEGSLRQVVNYLRHEKDSAEAKLGVKVEEQTRLELKLKHINLELESTKSDLRKALSSSNELSDLSKEHEKLLEQLQQLNILRESNTTLRNENNENIGKIQKLTVELEIVRKQLDPLQKQIVSLKTEGEVKDQSVKLISEEMERLKTRVSNNINNNNQKSDSISSTEFEALKNENETLKKSNNELGQTIKELKDKVESSELEVKNMKEENEKLDVRFNKLKVEAQDKLKRRAGEVKDLKDTIEQLKANLEKTEQSLIETQKTPTEGATNASSSAAVEELKSKFDEVEKEKSRLVKENNDLNLRLKKAEASTAEFNKLKEEYEAKLKSANDASKDNSEQSKRLEQEYQAKHDELYQTIKEKLEKENAEALKEHISKIEGSDAVREELKKQFEEESQKLKEEFAKDLEKTRTETRKLSEKTTELRVKMLNKKIAKLTEQVSGLKKNAPSSLPATPQAQQGNKSDATSVVNRPAIDRANTPVHQNQGKQSNQQQQQEKQTQQNTPNAQNAQKRPFGGNKSQVSNKRPKE</sequence>
<dbReference type="Gene3D" id="1.10.287.1490">
    <property type="match status" value="1"/>
</dbReference>
<evidence type="ECO:0000256" key="2">
    <source>
        <dbReference type="ARBA" id="ARBA00023054"/>
    </source>
</evidence>
<feature type="compositionally biased region" description="Low complexity" evidence="5">
    <location>
        <begin position="1870"/>
        <end position="1897"/>
    </location>
</feature>
<dbReference type="Pfam" id="PF25785">
    <property type="entry name" value="TPR"/>
    <property type="match status" value="1"/>
</dbReference>
<evidence type="ECO:0000313" key="8">
    <source>
        <dbReference type="EMBL" id="CAH2354618.1"/>
    </source>
</evidence>
<dbReference type="GO" id="GO:0005643">
    <property type="term" value="C:nuclear pore"/>
    <property type="evidence" value="ECO:0007669"/>
    <property type="project" value="TreeGrafter"/>
</dbReference>
<evidence type="ECO:0000256" key="3">
    <source>
        <dbReference type="ARBA" id="ARBA00023242"/>
    </source>
</evidence>
<feature type="domain" description="Nucleoprotein TPR/MLP1-2" evidence="6">
    <location>
        <begin position="1256"/>
        <end position="1376"/>
    </location>
</feature>
<keyword evidence="9" id="KW-1185">Reference proteome</keyword>
<proteinExistence type="predicted"/>
<feature type="region of interest" description="Disordered" evidence="5">
    <location>
        <begin position="1"/>
        <end position="81"/>
    </location>
</feature>
<dbReference type="Proteomes" id="UP000837801">
    <property type="component" value="Unassembled WGS sequence"/>
</dbReference>
<feature type="coiled-coil region" evidence="4">
    <location>
        <begin position="306"/>
        <end position="495"/>
    </location>
</feature>
<dbReference type="GO" id="GO:0006606">
    <property type="term" value="P:protein import into nucleus"/>
    <property type="evidence" value="ECO:0007669"/>
    <property type="project" value="InterPro"/>
</dbReference>
<dbReference type="PANTHER" id="PTHR18898">
    <property type="entry name" value="NUCLEOPROTEIN TPR-RELATED"/>
    <property type="match status" value="1"/>
</dbReference>
<feature type="coiled-coil region" evidence="4">
    <location>
        <begin position="1444"/>
        <end position="1509"/>
    </location>
</feature>
<dbReference type="InterPro" id="IPR012929">
    <property type="entry name" value="Nucleoprot-TPR/MLP1-2_dom"/>
</dbReference>
<feature type="compositionally biased region" description="Polar residues" evidence="5">
    <location>
        <begin position="1834"/>
        <end position="1856"/>
    </location>
</feature>
<evidence type="ECO:0000259" key="6">
    <source>
        <dbReference type="Pfam" id="PF07926"/>
    </source>
</evidence>